<keyword evidence="2" id="KW-1003">Cell membrane</keyword>
<keyword evidence="3 6" id="KW-0812">Transmembrane</keyword>
<evidence type="ECO:0000259" key="7">
    <source>
        <dbReference type="Pfam" id="PF12823"/>
    </source>
</evidence>
<keyword evidence="9" id="KW-1185">Reference proteome</keyword>
<reference evidence="8" key="1">
    <citation type="submission" date="2021-01" db="EMBL/GenBank/DDBJ databases">
        <title>Modified the classification status of verrucomicrobia.</title>
        <authorList>
            <person name="Feng X."/>
        </authorList>
    </citation>
    <scope>NUCLEOTIDE SEQUENCE</scope>
    <source>
        <strain evidence="8">KCTC 22201</strain>
    </source>
</reference>
<evidence type="ECO:0000256" key="6">
    <source>
        <dbReference type="SAM" id="Phobius"/>
    </source>
</evidence>
<dbReference type="NCBIfam" id="TIGR03954">
    <property type="entry name" value="integ_memb_HG"/>
    <property type="match status" value="1"/>
</dbReference>
<name>A0A934RGP5_9BACT</name>
<evidence type="ECO:0000256" key="4">
    <source>
        <dbReference type="ARBA" id="ARBA00022989"/>
    </source>
</evidence>
<evidence type="ECO:0000313" key="9">
    <source>
        <dbReference type="Proteomes" id="UP000658278"/>
    </source>
</evidence>
<gene>
    <name evidence="8" type="ORF">JIN81_17735</name>
</gene>
<feature type="domain" description="DUF3817" evidence="7">
    <location>
        <begin position="11"/>
        <end position="96"/>
    </location>
</feature>
<proteinExistence type="predicted"/>
<dbReference type="GO" id="GO:0005886">
    <property type="term" value="C:plasma membrane"/>
    <property type="evidence" value="ECO:0007669"/>
    <property type="project" value="UniProtKB-SubCell"/>
</dbReference>
<evidence type="ECO:0000256" key="3">
    <source>
        <dbReference type="ARBA" id="ARBA00022692"/>
    </source>
</evidence>
<dbReference type="EMBL" id="JAENII010000019">
    <property type="protein sequence ID" value="MBK1828881.1"/>
    <property type="molecule type" value="Genomic_DNA"/>
</dbReference>
<evidence type="ECO:0000256" key="5">
    <source>
        <dbReference type="ARBA" id="ARBA00023136"/>
    </source>
</evidence>
<dbReference type="PANTHER" id="PTHR40077:SF1">
    <property type="entry name" value="MEMBRANE PROTEIN"/>
    <property type="match status" value="1"/>
</dbReference>
<dbReference type="InterPro" id="IPR023845">
    <property type="entry name" value="DUF3817_TM"/>
</dbReference>
<feature type="transmembrane region" description="Helical" evidence="6">
    <location>
        <begin position="46"/>
        <end position="67"/>
    </location>
</feature>
<dbReference type="RefSeq" id="WP_200283127.1">
    <property type="nucleotide sequence ID" value="NZ_JAENII010000019.1"/>
</dbReference>
<comment type="subcellular location">
    <subcellularLocation>
        <location evidence="1">Cell membrane</location>
        <topology evidence="1">Multi-pass membrane protein</topology>
    </subcellularLocation>
</comment>
<dbReference type="Pfam" id="PF12823">
    <property type="entry name" value="DUF3817"/>
    <property type="match status" value="1"/>
</dbReference>
<comment type="caution">
    <text evidence="8">The sequence shown here is derived from an EMBL/GenBank/DDBJ whole genome shotgun (WGS) entry which is preliminary data.</text>
</comment>
<dbReference type="AlphaFoldDB" id="A0A934RGP5"/>
<feature type="transmembrane region" description="Helical" evidence="6">
    <location>
        <begin position="73"/>
        <end position="92"/>
    </location>
</feature>
<organism evidence="8 9">
    <name type="scientific">Haloferula rosea</name>
    <dbReference type="NCBI Taxonomy" id="490093"/>
    <lineage>
        <taxon>Bacteria</taxon>
        <taxon>Pseudomonadati</taxon>
        <taxon>Verrucomicrobiota</taxon>
        <taxon>Verrucomicrobiia</taxon>
        <taxon>Verrucomicrobiales</taxon>
        <taxon>Verrucomicrobiaceae</taxon>
        <taxon>Haloferula</taxon>
    </lineage>
</organism>
<protein>
    <submittedName>
        <fullName evidence="8">DUF3817 domain-containing protein</fullName>
    </submittedName>
</protein>
<dbReference type="Proteomes" id="UP000658278">
    <property type="component" value="Unassembled WGS sequence"/>
</dbReference>
<keyword evidence="4 6" id="KW-1133">Transmembrane helix</keyword>
<evidence type="ECO:0000256" key="1">
    <source>
        <dbReference type="ARBA" id="ARBA00004651"/>
    </source>
</evidence>
<accession>A0A934RGP5</accession>
<dbReference type="PANTHER" id="PTHR40077">
    <property type="entry name" value="MEMBRANE PROTEIN-RELATED"/>
    <property type="match status" value="1"/>
</dbReference>
<sequence length="107" mass="11470">MTKASWSDPVGRVRIVGKIEGISFLLLLGIAMPLKYGMGIDMAVKIVGWAHGALFILLGLLVLLALLEKVLPFKHAVLMMVASLLPFGPFVIDRRLAEDEAKDGAGG</sequence>
<feature type="transmembrane region" description="Helical" evidence="6">
    <location>
        <begin position="15"/>
        <end position="34"/>
    </location>
</feature>
<evidence type="ECO:0000256" key="2">
    <source>
        <dbReference type="ARBA" id="ARBA00022475"/>
    </source>
</evidence>
<evidence type="ECO:0000313" key="8">
    <source>
        <dbReference type="EMBL" id="MBK1828881.1"/>
    </source>
</evidence>
<keyword evidence="5 6" id="KW-0472">Membrane</keyword>